<keyword evidence="1" id="KW-0175">Coiled coil</keyword>
<feature type="coiled-coil region" evidence="1">
    <location>
        <begin position="240"/>
        <end position="278"/>
    </location>
</feature>
<comment type="caution">
    <text evidence="2">The sequence shown here is derived from an EMBL/GenBank/DDBJ whole genome shotgun (WGS) entry which is preliminary data.</text>
</comment>
<evidence type="ECO:0000313" key="3">
    <source>
        <dbReference type="Proteomes" id="UP001162131"/>
    </source>
</evidence>
<evidence type="ECO:0000256" key="1">
    <source>
        <dbReference type="SAM" id="Coils"/>
    </source>
</evidence>
<protein>
    <submittedName>
        <fullName evidence="2">Uncharacterized protein</fullName>
    </submittedName>
</protein>
<sequence length="942" mass="108899">MEERISCFYENCKENPEFSCNCNSIETILCNQHMGIHLSNPVAHKVEALFEKPNPQSKEAVLELLKSEKNALEESLKNALKTISESSKQTEMNFEETLKNFDPNLSKVEALINLVSNTEKISKYEKDILIKSLALSQQEAIQLYKNLIPQASNLDNAIKFFCTFDVEKLISQLVENKIKFMINKRTNPIENRLNKFDNKISLLEKNCEKKINEAMLKYDRKIEEIGNYGLYDRFAVENDIKSSKEKIELLNSEHMKLKKSLEAQLKEAEAKHLSMQDVKLKALKDEFLAELKNALPNQIKELEMRYSTVIDTKINDLKDKFSAELKNINQGFGPQVKLNPISVSNLTPNRKIELECEELDNFDKKISNILNCESIKESIANIPVEMVKSSKVSLEKSNKQVLQDYNQTNINYGSNADYIQLFEYSSEIKSKYKIYYKNFRSYSEKYRRTLLCLNHYHQEVSKFKNMGDKIKSFEGKIDRINQTYFELSQETFINLSKELENLNAIIEEDFNYVNEQYNKNQDFKDLIQDSPELQKHFNEYLKVKKKASEAFNAFTLSSVSKINEEINNLKSRINICSQFKSQIEAQMISCSTILFSSDIPGIKIIYESITKEYNEIKNIYENNKTIKDLCDVCAKLKEVYQDYAKEYLNVAAAYNRMVSIPESSKFLYAVTNCSVREKDNRGYYNSIKKTLFTKIDILNTTKNSWYINTPEPLSINACIALLPDNELFCYGSKNPFSGISCIISTKNCELGRMLPPGTPCYDSGAIYLNNSVYVFGGKDQSDNRSQLVTCFNLIQNSWSRLSPLPIASGSCSCIYFNQKILLTGYYHSKIYKYNIQSNNYSEVLSFNISSNRTKLLFQSKNKAYLIQSGDIYESGVSNENTWKKIGYSNLNSFAQLCIASIYDDPYIGFFHPDYGYCSGNIYKYYKFNFSKNTLENCQEFRF</sequence>
<dbReference type="InterPro" id="IPR006652">
    <property type="entry name" value="Kelch_1"/>
</dbReference>
<accession>A0AAU9IQJ3</accession>
<evidence type="ECO:0000313" key="2">
    <source>
        <dbReference type="EMBL" id="CAG9311755.1"/>
    </source>
</evidence>
<dbReference type="Proteomes" id="UP001162131">
    <property type="component" value="Unassembled WGS sequence"/>
</dbReference>
<name>A0AAU9IQJ3_9CILI</name>
<keyword evidence="3" id="KW-1185">Reference proteome</keyword>
<dbReference type="InterPro" id="IPR015915">
    <property type="entry name" value="Kelch-typ_b-propeller"/>
</dbReference>
<dbReference type="AlphaFoldDB" id="A0AAU9IQJ3"/>
<dbReference type="EMBL" id="CAJZBQ010000005">
    <property type="protein sequence ID" value="CAG9311755.1"/>
    <property type="molecule type" value="Genomic_DNA"/>
</dbReference>
<dbReference type="Pfam" id="PF01344">
    <property type="entry name" value="Kelch_1"/>
    <property type="match status" value="1"/>
</dbReference>
<organism evidence="2 3">
    <name type="scientific">Blepharisma stoltei</name>
    <dbReference type="NCBI Taxonomy" id="1481888"/>
    <lineage>
        <taxon>Eukaryota</taxon>
        <taxon>Sar</taxon>
        <taxon>Alveolata</taxon>
        <taxon>Ciliophora</taxon>
        <taxon>Postciliodesmatophora</taxon>
        <taxon>Heterotrichea</taxon>
        <taxon>Heterotrichida</taxon>
        <taxon>Blepharismidae</taxon>
        <taxon>Blepharisma</taxon>
    </lineage>
</organism>
<feature type="coiled-coil region" evidence="1">
    <location>
        <begin position="62"/>
        <end position="89"/>
    </location>
</feature>
<dbReference type="SUPFAM" id="SSF117281">
    <property type="entry name" value="Kelch motif"/>
    <property type="match status" value="1"/>
</dbReference>
<proteinExistence type="predicted"/>
<dbReference type="Gene3D" id="2.120.10.80">
    <property type="entry name" value="Kelch-type beta propeller"/>
    <property type="match status" value="1"/>
</dbReference>
<reference evidence="2" key="1">
    <citation type="submission" date="2021-09" db="EMBL/GenBank/DDBJ databases">
        <authorList>
            <consortium name="AG Swart"/>
            <person name="Singh M."/>
            <person name="Singh A."/>
            <person name="Seah K."/>
            <person name="Emmerich C."/>
        </authorList>
    </citation>
    <scope>NUCLEOTIDE SEQUENCE</scope>
    <source>
        <strain evidence="2">ATCC30299</strain>
    </source>
</reference>
<gene>
    <name evidence="2" type="ORF">BSTOLATCC_MIC5015</name>
</gene>